<dbReference type="AlphaFoldDB" id="A0A917X6N0"/>
<reference evidence="4" key="2">
    <citation type="submission" date="2020-09" db="EMBL/GenBank/DDBJ databases">
        <authorList>
            <person name="Sun Q."/>
            <person name="Ohkuma M."/>
        </authorList>
    </citation>
    <scope>NUCLEOTIDE SEQUENCE</scope>
    <source>
        <strain evidence="4">JCM 19831</strain>
    </source>
</reference>
<evidence type="ECO:0000313" key="5">
    <source>
        <dbReference type="Proteomes" id="UP000642070"/>
    </source>
</evidence>
<keyword evidence="2" id="KW-0012">Acyltransferase</keyword>
<dbReference type="RefSeq" id="WP_190257057.1">
    <property type="nucleotide sequence ID" value="NZ_BMPI01000087.1"/>
</dbReference>
<gene>
    <name evidence="4" type="ORF">GCM10007977_099050</name>
</gene>
<dbReference type="Pfam" id="PF00583">
    <property type="entry name" value="Acetyltransf_1"/>
    <property type="match status" value="1"/>
</dbReference>
<reference evidence="4" key="1">
    <citation type="journal article" date="2014" name="Int. J. Syst. Evol. Microbiol.">
        <title>Complete genome sequence of Corynebacterium casei LMG S-19264T (=DSM 44701T), isolated from a smear-ripened cheese.</title>
        <authorList>
            <consortium name="US DOE Joint Genome Institute (JGI-PGF)"/>
            <person name="Walter F."/>
            <person name="Albersmeier A."/>
            <person name="Kalinowski J."/>
            <person name="Ruckert C."/>
        </authorList>
    </citation>
    <scope>NUCLEOTIDE SEQUENCE</scope>
    <source>
        <strain evidence="4">JCM 19831</strain>
    </source>
</reference>
<evidence type="ECO:0000313" key="4">
    <source>
        <dbReference type="EMBL" id="GGM81799.1"/>
    </source>
</evidence>
<dbReference type="InterPro" id="IPR050832">
    <property type="entry name" value="Bact_Acetyltransf"/>
</dbReference>
<feature type="domain" description="N-acetyltransferase" evidence="3">
    <location>
        <begin position="3"/>
        <end position="164"/>
    </location>
</feature>
<evidence type="ECO:0000256" key="1">
    <source>
        <dbReference type="ARBA" id="ARBA00022679"/>
    </source>
</evidence>
<comment type="caution">
    <text evidence="4">The sequence shown here is derived from an EMBL/GenBank/DDBJ whole genome shotgun (WGS) entry which is preliminary data.</text>
</comment>
<dbReference type="EMBL" id="BMPI01000087">
    <property type="protein sequence ID" value="GGM81799.1"/>
    <property type="molecule type" value="Genomic_DNA"/>
</dbReference>
<dbReference type="PANTHER" id="PTHR43877:SF2">
    <property type="entry name" value="AMINOALKYLPHOSPHONATE N-ACETYLTRANSFERASE-RELATED"/>
    <property type="match status" value="1"/>
</dbReference>
<keyword evidence="5" id="KW-1185">Reference proteome</keyword>
<keyword evidence="1" id="KW-0808">Transferase</keyword>
<dbReference type="Proteomes" id="UP000642070">
    <property type="component" value="Unassembled WGS sequence"/>
</dbReference>
<evidence type="ECO:0000259" key="3">
    <source>
        <dbReference type="PROSITE" id="PS51186"/>
    </source>
</evidence>
<proteinExistence type="predicted"/>
<dbReference type="InterPro" id="IPR000182">
    <property type="entry name" value="GNAT_dom"/>
</dbReference>
<evidence type="ECO:0000256" key="2">
    <source>
        <dbReference type="ARBA" id="ARBA00023315"/>
    </source>
</evidence>
<dbReference type="PROSITE" id="PS51186">
    <property type="entry name" value="GNAT"/>
    <property type="match status" value="1"/>
</dbReference>
<name>A0A917X6N0_9ACTN</name>
<protein>
    <submittedName>
        <fullName evidence="4">N-acetyltransferase</fullName>
    </submittedName>
</protein>
<dbReference type="GO" id="GO:0016747">
    <property type="term" value="F:acyltransferase activity, transferring groups other than amino-acyl groups"/>
    <property type="evidence" value="ECO:0007669"/>
    <property type="project" value="InterPro"/>
</dbReference>
<dbReference type="Gene3D" id="3.40.630.30">
    <property type="match status" value="1"/>
</dbReference>
<dbReference type="SUPFAM" id="SSF55729">
    <property type="entry name" value="Acyl-CoA N-acyltransferases (Nat)"/>
    <property type="match status" value="1"/>
</dbReference>
<dbReference type="InterPro" id="IPR016181">
    <property type="entry name" value="Acyl_CoA_acyltransferase"/>
</dbReference>
<dbReference type="PANTHER" id="PTHR43877">
    <property type="entry name" value="AMINOALKYLPHOSPHONATE N-ACETYLTRANSFERASE-RELATED-RELATED"/>
    <property type="match status" value="1"/>
</dbReference>
<sequence>MTIVVRPVEPDDFAEVSRLTVEAYRADGQLEDDAGGYAVALADVAARAASAEILVAADGQQLLGSVTFALPGSPYAEVSRTGEAEFRMLAVDPAAQRRGAARRLVQACIDRAEALGCTSLVICTRDVNRAAFALYDTFGFTRDPSLDWSPVPGVRLLGLRLPLQVLAH</sequence>
<organism evidence="4 5">
    <name type="scientific">Dactylosporangium sucinum</name>
    <dbReference type="NCBI Taxonomy" id="1424081"/>
    <lineage>
        <taxon>Bacteria</taxon>
        <taxon>Bacillati</taxon>
        <taxon>Actinomycetota</taxon>
        <taxon>Actinomycetes</taxon>
        <taxon>Micromonosporales</taxon>
        <taxon>Micromonosporaceae</taxon>
        <taxon>Dactylosporangium</taxon>
    </lineage>
</organism>
<accession>A0A917X6N0</accession>